<dbReference type="EMBL" id="BPLR01015489">
    <property type="protein sequence ID" value="GIY76472.1"/>
    <property type="molecule type" value="Genomic_DNA"/>
</dbReference>
<name>A0AAV4W1E2_CAEEX</name>
<comment type="caution">
    <text evidence="1">The sequence shown here is derived from an EMBL/GenBank/DDBJ whole genome shotgun (WGS) entry which is preliminary data.</text>
</comment>
<protein>
    <submittedName>
        <fullName evidence="1">Uncharacterized protein</fullName>
    </submittedName>
</protein>
<dbReference type="Proteomes" id="UP001054945">
    <property type="component" value="Unassembled WGS sequence"/>
</dbReference>
<organism evidence="1 2">
    <name type="scientific">Caerostris extrusa</name>
    <name type="common">Bark spider</name>
    <name type="synonym">Caerostris bankana</name>
    <dbReference type="NCBI Taxonomy" id="172846"/>
    <lineage>
        <taxon>Eukaryota</taxon>
        <taxon>Metazoa</taxon>
        <taxon>Ecdysozoa</taxon>
        <taxon>Arthropoda</taxon>
        <taxon>Chelicerata</taxon>
        <taxon>Arachnida</taxon>
        <taxon>Araneae</taxon>
        <taxon>Araneomorphae</taxon>
        <taxon>Entelegynae</taxon>
        <taxon>Araneoidea</taxon>
        <taxon>Araneidae</taxon>
        <taxon>Caerostris</taxon>
    </lineage>
</organism>
<gene>
    <name evidence="1" type="ORF">CEXT_561801</name>
</gene>
<accession>A0AAV4W1E2</accession>
<keyword evidence="2" id="KW-1185">Reference proteome</keyword>
<proteinExistence type="predicted"/>
<evidence type="ECO:0000313" key="1">
    <source>
        <dbReference type="EMBL" id="GIY76472.1"/>
    </source>
</evidence>
<dbReference type="AlphaFoldDB" id="A0AAV4W1E2"/>
<reference evidence="1 2" key="1">
    <citation type="submission" date="2021-06" db="EMBL/GenBank/DDBJ databases">
        <title>Caerostris extrusa draft genome.</title>
        <authorList>
            <person name="Kono N."/>
            <person name="Arakawa K."/>
        </authorList>
    </citation>
    <scope>NUCLEOTIDE SEQUENCE [LARGE SCALE GENOMIC DNA]</scope>
</reference>
<evidence type="ECO:0000313" key="2">
    <source>
        <dbReference type="Proteomes" id="UP001054945"/>
    </source>
</evidence>
<sequence length="132" mass="14522">MPIGGAIQIPIVRRGTESDSLLKREASVVSRVLINQFAAPRLRIGTGVVANYFSESTLYKSAECFPHKSRELINQFAAPRLRIGTGVIANYFSESTLYKSAECFPIKGLSTGLLLEAYWQIPIVVGEQRGCD</sequence>